<gene>
    <name evidence="2" type="ORF">MNBD_GAMMA08-596</name>
</gene>
<organism evidence="2">
    <name type="scientific">hydrothermal vent metagenome</name>
    <dbReference type="NCBI Taxonomy" id="652676"/>
    <lineage>
        <taxon>unclassified sequences</taxon>
        <taxon>metagenomes</taxon>
        <taxon>ecological metagenomes</taxon>
    </lineage>
</organism>
<sequence length="324" mass="35761">MILAIQACSLSLGSKKTVKEVSMPAWVLNPPVETSENIYGIGSGFTYNEAKEAALKDIASKLIIEISSQSKSEVSQFNKNVSSSANQQINTRTIETQLSDYKILQSEQVGSEIFMQIGMSRSGFIKKTSSRLKEIDDKIKIVMRELPRKTKLQQLISIQDIEPSIAKARRLVLLLQAAGSPNKTDKYLSYYNNVLKKSNSLLYNVRFNVSSDTNTKDFAKHLVALMSNKNISASISNKANADVYINVKGVIKNSVMFSQNISQLKVRIKISDKRKRVISVKEYESSGSSPSSAASSVESAIKSMGEKFKNNGILESLGLVKNNV</sequence>
<evidence type="ECO:0000259" key="1">
    <source>
        <dbReference type="Pfam" id="PF02169"/>
    </source>
</evidence>
<feature type="domain" description="Lipoprotein LPP20-like" evidence="1">
    <location>
        <begin position="24"/>
        <end position="106"/>
    </location>
</feature>
<dbReference type="EMBL" id="UOFH01000057">
    <property type="protein sequence ID" value="VAW59121.1"/>
    <property type="molecule type" value="Genomic_DNA"/>
</dbReference>
<reference evidence="2" key="1">
    <citation type="submission" date="2018-06" db="EMBL/GenBank/DDBJ databases">
        <authorList>
            <person name="Zhirakovskaya E."/>
        </authorList>
    </citation>
    <scope>NUCLEOTIDE SEQUENCE</scope>
</reference>
<dbReference type="AlphaFoldDB" id="A0A3B0WUL9"/>
<accession>A0A3B0WUL9</accession>
<proteinExistence type="predicted"/>
<name>A0A3B0WUL9_9ZZZZ</name>
<protein>
    <recommendedName>
        <fullName evidence="1">Lipoprotein LPP20-like domain-containing protein</fullName>
    </recommendedName>
</protein>
<dbReference type="Gene3D" id="3.10.28.20">
    <property type="entry name" value="Acetamidase/Formamidase-like domains"/>
    <property type="match status" value="1"/>
</dbReference>
<dbReference type="Pfam" id="PF02169">
    <property type="entry name" value="LPP20"/>
    <property type="match status" value="1"/>
</dbReference>
<dbReference type="InterPro" id="IPR024952">
    <property type="entry name" value="LPP20-like_dom"/>
</dbReference>
<evidence type="ECO:0000313" key="2">
    <source>
        <dbReference type="EMBL" id="VAW59121.1"/>
    </source>
</evidence>